<evidence type="ECO:0000256" key="5">
    <source>
        <dbReference type="ARBA" id="ARBA00022741"/>
    </source>
</evidence>
<dbReference type="PANTHER" id="PTHR43065">
    <property type="entry name" value="SENSOR HISTIDINE KINASE"/>
    <property type="match status" value="1"/>
</dbReference>
<dbReference type="InterPro" id="IPR001789">
    <property type="entry name" value="Sig_transdc_resp-reg_receiver"/>
</dbReference>
<dbReference type="SUPFAM" id="SSF47384">
    <property type="entry name" value="Homodimeric domain of signal transducing histidine kinase"/>
    <property type="match status" value="1"/>
</dbReference>
<gene>
    <name evidence="13" type="ORF">VB854_08270</name>
</gene>
<comment type="caution">
    <text evidence="13">The sequence shown here is derived from an EMBL/GenBank/DDBJ whole genome shotgun (WGS) entry which is preliminary data.</text>
</comment>
<feature type="modified residue" description="4-aspartylphosphate" evidence="9">
    <location>
        <position position="67"/>
    </location>
</feature>
<evidence type="ECO:0000313" key="13">
    <source>
        <dbReference type="EMBL" id="MEA5518941.1"/>
    </source>
</evidence>
<dbReference type="Gene3D" id="3.40.50.2300">
    <property type="match status" value="1"/>
</dbReference>
<dbReference type="InterPro" id="IPR036890">
    <property type="entry name" value="HATPase_C_sf"/>
</dbReference>
<evidence type="ECO:0000313" key="14">
    <source>
        <dbReference type="Proteomes" id="UP001301728"/>
    </source>
</evidence>
<dbReference type="InterPro" id="IPR003661">
    <property type="entry name" value="HisK_dim/P_dom"/>
</dbReference>
<dbReference type="PROSITE" id="PS50109">
    <property type="entry name" value="HIS_KIN"/>
    <property type="match status" value="1"/>
</dbReference>
<dbReference type="CDD" id="cd19920">
    <property type="entry name" value="REC_PA4781-like"/>
    <property type="match status" value="1"/>
</dbReference>
<evidence type="ECO:0000256" key="8">
    <source>
        <dbReference type="ARBA" id="ARBA00023012"/>
    </source>
</evidence>
<keyword evidence="4" id="KW-0808">Transferase</keyword>
<dbReference type="InterPro" id="IPR011006">
    <property type="entry name" value="CheY-like_superfamily"/>
</dbReference>
<keyword evidence="5" id="KW-0547">Nucleotide-binding</keyword>
<evidence type="ECO:0000256" key="10">
    <source>
        <dbReference type="SAM" id="Coils"/>
    </source>
</evidence>
<comment type="catalytic activity">
    <reaction evidence="1">
        <text>ATP + protein L-histidine = ADP + protein N-phospho-L-histidine.</text>
        <dbReference type="EC" id="2.7.13.3"/>
    </reaction>
</comment>
<dbReference type="PANTHER" id="PTHR43065:SF10">
    <property type="entry name" value="PEROXIDE STRESS-ACTIVATED HISTIDINE KINASE MAK3"/>
    <property type="match status" value="1"/>
</dbReference>
<proteinExistence type="predicted"/>
<organism evidence="13 14">
    <name type="scientific">Limnoraphis robusta CCNP1315</name>
    <dbReference type="NCBI Taxonomy" id="3110306"/>
    <lineage>
        <taxon>Bacteria</taxon>
        <taxon>Bacillati</taxon>
        <taxon>Cyanobacteriota</taxon>
        <taxon>Cyanophyceae</taxon>
        <taxon>Oscillatoriophycideae</taxon>
        <taxon>Oscillatoriales</taxon>
        <taxon>Sirenicapillariaceae</taxon>
        <taxon>Limnoraphis</taxon>
    </lineage>
</organism>
<dbReference type="SMART" id="SM00448">
    <property type="entry name" value="REC"/>
    <property type="match status" value="1"/>
</dbReference>
<dbReference type="PROSITE" id="PS50110">
    <property type="entry name" value="RESPONSE_REGULATORY"/>
    <property type="match status" value="1"/>
</dbReference>
<evidence type="ECO:0000256" key="1">
    <source>
        <dbReference type="ARBA" id="ARBA00000085"/>
    </source>
</evidence>
<dbReference type="InterPro" id="IPR036097">
    <property type="entry name" value="HisK_dim/P_sf"/>
</dbReference>
<evidence type="ECO:0000259" key="11">
    <source>
        <dbReference type="PROSITE" id="PS50109"/>
    </source>
</evidence>
<evidence type="ECO:0000256" key="9">
    <source>
        <dbReference type="PROSITE-ProRule" id="PRU00169"/>
    </source>
</evidence>
<evidence type="ECO:0000256" key="4">
    <source>
        <dbReference type="ARBA" id="ARBA00022679"/>
    </source>
</evidence>
<reference evidence="13 14" key="1">
    <citation type="submission" date="2023-12" db="EMBL/GenBank/DDBJ databases">
        <title>Baltic Sea Cyanobacteria.</title>
        <authorList>
            <person name="Delbaje E."/>
            <person name="Fewer D.P."/>
            <person name="Shishido T.K."/>
        </authorList>
    </citation>
    <scope>NUCLEOTIDE SEQUENCE [LARGE SCALE GENOMIC DNA]</scope>
    <source>
        <strain evidence="13 14">CCNP 1315</strain>
    </source>
</reference>
<keyword evidence="14" id="KW-1185">Reference proteome</keyword>
<evidence type="ECO:0000256" key="6">
    <source>
        <dbReference type="ARBA" id="ARBA00022777"/>
    </source>
</evidence>
<dbReference type="InterPro" id="IPR003594">
    <property type="entry name" value="HATPase_dom"/>
</dbReference>
<evidence type="ECO:0000256" key="7">
    <source>
        <dbReference type="ARBA" id="ARBA00022840"/>
    </source>
</evidence>
<dbReference type="Pfam" id="PF02518">
    <property type="entry name" value="HATPase_c"/>
    <property type="match status" value="1"/>
</dbReference>
<evidence type="ECO:0000256" key="3">
    <source>
        <dbReference type="ARBA" id="ARBA00022553"/>
    </source>
</evidence>
<feature type="coiled-coil region" evidence="10">
    <location>
        <begin position="133"/>
        <end position="160"/>
    </location>
</feature>
<dbReference type="EC" id="2.7.13.3" evidence="2"/>
<sequence>MKKNTAPPSKKINLQDYTILIVDDHPTNLKIAVDYLETCGLTVLVSQDGESALKRTQFAHPHLILLDVLMPGIDGFETCRRLKANPETEDIPVIFMTALASAEDQVKGFEVGGVDYITKPIQHEEVLARVTTHLQIQALYQKLEEQNQNLQQKVIERTAELSQALADLQQSQIKLVQSEKMSALGQLVAGVAHEINNPLSCLTGNLEHATEYIQDLLEHLHLYQQQFKSPGDTITNHAEEIELEYIKDDLPKVILSLEEATQRIHDISKSLYLFSHSDTSKKVHFDLHQGIESTLTILKHRLKANKNRSEIQIIKDYANLPLVECYPGQMNQVFMNLIANAIDALDDNSLVENAALNHSMNPPKITLKTWEDQQNQQVFISIKDNGLGMSETLQDQIFSYLFTTKPIGKGTGLGLSISRQIVVEKHQGKLNCVSAPGKGAEFIIELPICSE</sequence>
<keyword evidence="10" id="KW-0175">Coiled coil</keyword>
<dbReference type="CDD" id="cd00082">
    <property type="entry name" value="HisKA"/>
    <property type="match status" value="1"/>
</dbReference>
<dbReference type="InterPro" id="IPR005467">
    <property type="entry name" value="His_kinase_dom"/>
</dbReference>
<feature type="domain" description="Histidine kinase" evidence="11">
    <location>
        <begin position="190"/>
        <end position="450"/>
    </location>
</feature>
<protein>
    <recommendedName>
        <fullName evidence="2">histidine kinase</fullName>
        <ecNumber evidence="2">2.7.13.3</ecNumber>
    </recommendedName>
</protein>
<dbReference type="SUPFAM" id="SSF55874">
    <property type="entry name" value="ATPase domain of HSP90 chaperone/DNA topoisomerase II/histidine kinase"/>
    <property type="match status" value="1"/>
</dbReference>
<dbReference type="Gene3D" id="3.30.565.10">
    <property type="entry name" value="Histidine kinase-like ATPase, C-terminal domain"/>
    <property type="match status" value="1"/>
</dbReference>
<dbReference type="Pfam" id="PF00072">
    <property type="entry name" value="Response_reg"/>
    <property type="match status" value="1"/>
</dbReference>
<accession>A0ABU5TVL0</accession>
<dbReference type="EMBL" id="JAYGHT010000018">
    <property type="protein sequence ID" value="MEA5518941.1"/>
    <property type="molecule type" value="Genomic_DNA"/>
</dbReference>
<dbReference type="PRINTS" id="PR00344">
    <property type="entry name" value="BCTRLSENSOR"/>
</dbReference>
<dbReference type="SUPFAM" id="SSF52172">
    <property type="entry name" value="CheY-like"/>
    <property type="match status" value="1"/>
</dbReference>
<keyword evidence="7" id="KW-0067">ATP-binding</keyword>
<keyword evidence="3 9" id="KW-0597">Phosphoprotein</keyword>
<dbReference type="RefSeq" id="WP_323275783.1">
    <property type="nucleotide sequence ID" value="NZ_JAYGHT010000018.1"/>
</dbReference>
<evidence type="ECO:0000259" key="12">
    <source>
        <dbReference type="PROSITE" id="PS50110"/>
    </source>
</evidence>
<evidence type="ECO:0000256" key="2">
    <source>
        <dbReference type="ARBA" id="ARBA00012438"/>
    </source>
</evidence>
<dbReference type="InterPro" id="IPR004358">
    <property type="entry name" value="Sig_transdc_His_kin-like_C"/>
</dbReference>
<dbReference type="SMART" id="SM00387">
    <property type="entry name" value="HATPase_c"/>
    <property type="match status" value="1"/>
</dbReference>
<dbReference type="Gene3D" id="1.10.287.130">
    <property type="match status" value="1"/>
</dbReference>
<name>A0ABU5TVL0_9CYAN</name>
<keyword evidence="8" id="KW-0902">Two-component regulatory system</keyword>
<keyword evidence="6" id="KW-0418">Kinase</keyword>
<dbReference type="Proteomes" id="UP001301728">
    <property type="component" value="Unassembled WGS sequence"/>
</dbReference>
<feature type="domain" description="Response regulatory" evidence="12">
    <location>
        <begin position="18"/>
        <end position="134"/>
    </location>
</feature>